<sequence>MYAQAAIKPNTLLRNGAYGIVMRGVQKCTRGCSSLRGRNRLPLCCIKLDTATDPACGTRVIIMTEANSSVKSKVLKLLPKLKNEETDSLCVA</sequence>
<comment type="caution">
    <text evidence="1">The sequence shown here is derived from an EMBL/GenBank/DDBJ whole genome shotgun (WGS) entry which is preliminary data.</text>
</comment>
<keyword evidence="2" id="KW-1185">Reference proteome</keyword>
<dbReference type="AlphaFoldDB" id="M2PMK7"/>
<proteinExistence type="predicted"/>
<dbReference type="Proteomes" id="UP000011758">
    <property type="component" value="Unassembled WGS sequence"/>
</dbReference>
<gene>
    <name evidence="1" type="ORF">HMPREF9943_00841</name>
</gene>
<name>M2PMK7_9FIRM</name>
<evidence type="ECO:0000313" key="2">
    <source>
        <dbReference type="Proteomes" id="UP000011758"/>
    </source>
</evidence>
<dbReference type="EMBL" id="AGEJ01000013">
    <property type="protein sequence ID" value="EMD16799.1"/>
    <property type="molecule type" value="Genomic_DNA"/>
</dbReference>
<evidence type="ECO:0000313" key="1">
    <source>
        <dbReference type="EMBL" id="EMD16799.1"/>
    </source>
</evidence>
<dbReference type="eggNOG" id="ENOG503444C">
    <property type="taxonomic scope" value="Bacteria"/>
</dbReference>
<dbReference type="STRING" id="999415.HMPREF9943_00841"/>
<organism evidence="1 2">
    <name type="scientific">Eggerthia catenaformis OT 569 = DSM 20559</name>
    <dbReference type="NCBI Taxonomy" id="999415"/>
    <lineage>
        <taxon>Bacteria</taxon>
        <taxon>Bacillati</taxon>
        <taxon>Bacillota</taxon>
        <taxon>Erysipelotrichia</taxon>
        <taxon>Erysipelotrichales</taxon>
        <taxon>Coprobacillaceae</taxon>
        <taxon>Eggerthia</taxon>
    </lineage>
</organism>
<dbReference type="BioCyc" id="ECAT999415-HMP:GTTI-864-MONOMER"/>
<accession>M2PMK7</accession>
<protein>
    <submittedName>
        <fullName evidence="1">Uncharacterized protein</fullName>
    </submittedName>
</protein>
<reference evidence="1 2" key="1">
    <citation type="submission" date="2013-02" db="EMBL/GenBank/DDBJ databases">
        <title>The Genome Sequence of Lactobacillus catenaformis F0143.</title>
        <authorList>
            <consortium name="The Broad Institute Genome Sequencing Platform"/>
            <person name="Earl A."/>
            <person name="Ward D."/>
            <person name="Feldgarden M."/>
            <person name="Gevers D."/>
            <person name="Izard J."/>
            <person name="Blanton J.M."/>
            <person name="Mathney J."/>
            <person name="Dewhirst F.E."/>
            <person name="Young S.K."/>
            <person name="Zeng Q."/>
            <person name="Gargeya S."/>
            <person name="Fitzgerald M."/>
            <person name="Haas B."/>
            <person name="Abouelleil A."/>
            <person name="Alvarado L."/>
            <person name="Arachchi H.M."/>
            <person name="Berlin A."/>
            <person name="Chapman S.B."/>
            <person name="Gearin G."/>
            <person name="Goldberg J."/>
            <person name="Griggs A."/>
            <person name="Gujja S."/>
            <person name="Hansen M."/>
            <person name="Heiman D."/>
            <person name="Howarth C."/>
            <person name="Larimer J."/>
            <person name="Lui A."/>
            <person name="MacDonald P.J.P."/>
            <person name="McCowen C."/>
            <person name="Montmayeur A."/>
            <person name="Murphy C."/>
            <person name="Neiman D."/>
            <person name="Pearson M."/>
            <person name="Priest M."/>
            <person name="Roberts A."/>
            <person name="Saif S."/>
            <person name="Shea T."/>
            <person name="Sisk P."/>
            <person name="Stolte C."/>
            <person name="Sykes S."/>
            <person name="Wortman J."/>
            <person name="Nusbaum C."/>
            <person name="Birren B."/>
        </authorList>
    </citation>
    <scope>NUCLEOTIDE SEQUENCE [LARGE SCALE GENOMIC DNA]</scope>
    <source>
        <strain evidence="1 2">OT 569</strain>
    </source>
</reference>